<feature type="region of interest" description="Disordered" evidence="1">
    <location>
        <begin position="233"/>
        <end position="416"/>
    </location>
</feature>
<evidence type="ECO:0000313" key="3">
    <source>
        <dbReference type="Proteomes" id="UP000275385"/>
    </source>
</evidence>
<dbReference type="STRING" id="177199.A0A420XXL2"/>
<feature type="compositionally biased region" description="Polar residues" evidence="1">
    <location>
        <begin position="700"/>
        <end position="720"/>
    </location>
</feature>
<feature type="compositionally biased region" description="Acidic residues" evidence="1">
    <location>
        <begin position="395"/>
        <end position="404"/>
    </location>
</feature>
<feature type="compositionally biased region" description="Polar residues" evidence="1">
    <location>
        <begin position="848"/>
        <end position="873"/>
    </location>
</feature>
<feature type="compositionally biased region" description="Basic and acidic residues" evidence="1">
    <location>
        <begin position="783"/>
        <end position="800"/>
    </location>
</feature>
<feature type="compositionally biased region" description="Acidic residues" evidence="1">
    <location>
        <begin position="625"/>
        <end position="638"/>
    </location>
</feature>
<feature type="compositionally biased region" description="Basic and acidic residues" evidence="1">
    <location>
        <begin position="188"/>
        <end position="207"/>
    </location>
</feature>
<evidence type="ECO:0008006" key="4">
    <source>
        <dbReference type="Google" id="ProtNLM"/>
    </source>
</evidence>
<feature type="compositionally biased region" description="Basic and acidic residues" evidence="1">
    <location>
        <begin position="434"/>
        <end position="449"/>
    </location>
</feature>
<feature type="compositionally biased region" description="Low complexity" evidence="1">
    <location>
        <begin position="615"/>
        <end position="624"/>
    </location>
</feature>
<dbReference type="CDD" id="cd02859">
    <property type="entry name" value="E_set_AMPKbeta_like_N"/>
    <property type="match status" value="1"/>
</dbReference>
<dbReference type="InterPro" id="IPR013783">
    <property type="entry name" value="Ig-like_fold"/>
</dbReference>
<dbReference type="AlphaFoldDB" id="A0A420XXL2"/>
<feature type="compositionally biased region" description="Basic and acidic residues" evidence="1">
    <location>
        <begin position="239"/>
        <end position="259"/>
    </location>
</feature>
<feature type="compositionally biased region" description="Low complexity" evidence="1">
    <location>
        <begin position="322"/>
        <end position="335"/>
    </location>
</feature>
<dbReference type="InterPro" id="IPR014756">
    <property type="entry name" value="Ig_E-set"/>
</dbReference>
<feature type="region of interest" description="Disordered" evidence="1">
    <location>
        <begin position="483"/>
        <end position="526"/>
    </location>
</feature>
<name>A0A420XXL2_9PEZI</name>
<feature type="compositionally biased region" description="Low complexity" evidence="1">
    <location>
        <begin position="366"/>
        <end position="377"/>
    </location>
</feature>
<gene>
    <name evidence="2" type="ORF">DL546_000218</name>
</gene>
<protein>
    <recommendedName>
        <fullName evidence="4">AMP-activated protein kinase glycogen-binding domain-containing protein</fullName>
    </recommendedName>
</protein>
<feature type="compositionally biased region" description="Low complexity" evidence="1">
    <location>
        <begin position="262"/>
        <end position="272"/>
    </location>
</feature>
<reference evidence="2 3" key="1">
    <citation type="submission" date="2018-08" db="EMBL/GenBank/DDBJ databases">
        <title>Draft genome of the lignicolous fungus Coniochaeta pulveracea.</title>
        <authorList>
            <person name="Borstlap C.J."/>
            <person name="De Witt R.N."/>
            <person name="Botha A."/>
            <person name="Volschenk H."/>
        </authorList>
    </citation>
    <scope>NUCLEOTIDE SEQUENCE [LARGE SCALE GENOMIC DNA]</scope>
    <source>
        <strain evidence="2 3">CAB683</strain>
    </source>
</reference>
<accession>A0A420XXL2</accession>
<evidence type="ECO:0000313" key="2">
    <source>
        <dbReference type="EMBL" id="RKU40279.1"/>
    </source>
</evidence>
<feature type="compositionally biased region" description="Acidic residues" evidence="1">
    <location>
        <begin position="484"/>
        <end position="505"/>
    </location>
</feature>
<feature type="compositionally biased region" description="Low complexity" evidence="1">
    <location>
        <begin position="772"/>
        <end position="781"/>
    </location>
</feature>
<feature type="region of interest" description="Disordered" evidence="1">
    <location>
        <begin position="429"/>
        <end position="449"/>
    </location>
</feature>
<feature type="compositionally biased region" description="Polar residues" evidence="1">
    <location>
        <begin position="100"/>
        <end position="116"/>
    </location>
</feature>
<feature type="region of interest" description="Disordered" evidence="1">
    <location>
        <begin position="542"/>
        <end position="936"/>
    </location>
</feature>
<dbReference type="OrthoDB" id="5350410at2759"/>
<dbReference type="Proteomes" id="UP000275385">
    <property type="component" value="Unassembled WGS sequence"/>
</dbReference>
<feature type="region of interest" description="Disordered" evidence="1">
    <location>
        <begin position="179"/>
        <end position="216"/>
    </location>
</feature>
<proteinExistence type="predicted"/>
<sequence length="998" mass="104869">MAAKTTITITYRRPGTQPPIFVAGEFSDPPWTPQEMDYTTDEDGEHTFKKDIEAYAGSSVQYKFRVGLGDWWVLNEDAPTATDSAGFLNNVAEVPAVTDTEPTNGVTGGNSHSSRVQHTQDTQDTKDTSIQGPDELQTESKPPVANAAKAVINPQEAQPTSGLDTPAIAETAAEVADSAALIDDDVDVPTHDKAPTIESTRELERAAEASSGPEIDIPVVAQTAAEVANTAALIDGDDIPAHEEAPTTKSAKESTKQELVRSASSTSASVTAGIADEVADTAEELDKNAPLPTHAEAPTAQSAKDAEKGAGPRSETGTNISTAAATADEVADTAAMLDKDSGGPEPETDSEPQVANAAKKLLNRAGPSSGSGTSTPSFVRTAAEVADSAALLDKEEPEEDVPDEEAGRTGFRRMSATPIPEVAATAAEVADTAQRLDGEPIRELELRPIEYDEDAIDEDGFSEPFAADSKAPLFAHECVGMELPEPDPLFEDQEDQTGGTYDDDIPSPSQGTEYDTDNIDLNDPTLERFPSNREEIIDTVRKLEGGLNEDQADVEGLVPASPIVGPSGPQNHDALVGGDLLLTSPVGASPVAGRGSRLLELPGRASLGSVSSDRLSAASLGSISEAEEEEAIDDDDGAPEPASLTPKPDRLLSNRTISPTSEEDEGVAFKVGEDKLPGSPRDATQPEVESGDSDPAIKTGSATPSRETRDTPASNGNPTTGLERASNHSNTHDVAPSAPSKNNKKAENNRNGRNDRKSQSQRSERADPSKRSAAANAWASAVQDKDAATNRELLAHRDAQNQELQAQGLTEADVQAPIKDTWRPTKLDDDGTRKNQNAQEQVYHATKATGSSSNSETPATPGKQQDPASNETPASPCFVAQVTGETGQASTGFQGSAGVADPAAKSTGVEAGPDSQLKKRRGGPERTGTPISIHDTGIKAAQGGNWFQSFFRIIFVDLIGGILNRLFGRKRETLLAAGGAAALVGLSWWRAPGNIRRR</sequence>
<dbReference type="EMBL" id="QVQW01000111">
    <property type="protein sequence ID" value="RKU40279.1"/>
    <property type="molecule type" value="Genomic_DNA"/>
</dbReference>
<organism evidence="2 3">
    <name type="scientific">Coniochaeta pulveracea</name>
    <dbReference type="NCBI Taxonomy" id="177199"/>
    <lineage>
        <taxon>Eukaryota</taxon>
        <taxon>Fungi</taxon>
        <taxon>Dikarya</taxon>
        <taxon>Ascomycota</taxon>
        <taxon>Pezizomycotina</taxon>
        <taxon>Sordariomycetes</taxon>
        <taxon>Sordariomycetidae</taxon>
        <taxon>Coniochaetales</taxon>
        <taxon>Coniochaetaceae</taxon>
        <taxon>Coniochaeta</taxon>
    </lineage>
</organism>
<feature type="compositionally biased region" description="Polar residues" evidence="1">
    <location>
        <begin position="883"/>
        <end position="894"/>
    </location>
</feature>
<dbReference type="Gene3D" id="2.60.40.10">
    <property type="entry name" value="Immunoglobulins"/>
    <property type="match status" value="1"/>
</dbReference>
<evidence type="ECO:0000256" key="1">
    <source>
        <dbReference type="SAM" id="MobiDB-lite"/>
    </source>
</evidence>
<comment type="caution">
    <text evidence="2">The sequence shown here is derived from an EMBL/GenBank/DDBJ whole genome shotgun (WGS) entry which is preliminary data.</text>
</comment>
<feature type="region of interest" description="Disordered" evidence="1">
    <location>
        <begin position="18"/>
        <end position="42"/>
    </location>
</feature>
<feature type="compositionally biased region" description="Basic and acidic residues" evidence="1">
    <location>
        <begin position="744"/>
        <end position="770"/>
    </location>
</feature>
<feature type="compositionally biased region" description="Basic and acidic residues" evidence="1">
    <location>
        <begin position="820"/>
        <end position="833"/>
    </location>
</feature>
<feature type="region of interest" description="Disordered" evidence="1">
    <location>
        <begin position="95"/>
        <end position="143"/>
    </location>
</feature>
<keyword evidence="3" id="KW-1185">Reference proteome</keyword>
<dbReference type="SUPFAM" id="SSF81296">
    <property type="entry name" value="E set domains"/>
    <property type="match status" value="1"/>
</dbReference>